<proteinExistence type="predicted"/>
<gene>
    <name evidence="1" type="ORF">E9232_001584</name>
</gene>
<reference evidence="1 2" key="1">
    <citation type="submission" date="2023-07" db="EMBL/GenBank/DDBJ databases">
        <title>Sorghum-associated microbial communities from plants grown in Nebraska, USA.</title>
        <authorList>
            <person name="Schachtman D."/>
        </authorList>
    </citation>
    <scope>NUCLEOTIDE SEQUENCE [LARGE SCALE GENOMIC DNA]</scope>
    <source>
        <strain evidence="1 2">584</strain>
    </source>
</reference>
<name>A0ABU1JNE3_9PROT</name>
<dbReference type="RefSeq" id="WP_309793207.1">
    <property type="nucleotide sequence ID" value="NZ_JAVDPW010000003.1"/>
</dbReference>
<dbReference type="EMBL" id="JAVDPW010000003">
    <property type="protein sequence ID" value="MDR6289069.1"/>
    <property type="molecule type" value="Genomic_DNA"/>
</dbReference>
<keyword evidence="2" id="KW-1185">Reference proteome</keyword>
<comment type="caution">
    <text evidence="1">The sequence shown here is derived from an EMBL/GenBank/DDBJ whole genome shotgun (WGS) entry which is preliminary data.</text>
</comment>
<sequence length="333" mass="35932">MVSFRQVGRGVVRSVRAVRRENQRAERRRLAYDKAAQKQAALEAAAEAAGEYDRLIDSLTGAHRIDLQRRDWASLAASPRPAAPVRGAAQEEAARRELEGYRPGWFARTFGGATRRRAALEAAVAAARARDEAAFQAQVAAAASRTAEIDHAQRLVDRDPETVVDALGRFSRLGDLPFAVEGMDVVFVEGGRIVAMIDGLDLEDMPDRSVTLLQSGKASVKPLSNARLLELHRDAICSAAVRVALELLQALPVDEAEVVMQADLLDPGSGHIGPTPVLYLKATAQAIGLVNLQRAEPAALVERLGGHSAWTARQGFRAIDLAVVDVPAYERGE</sequence>
<protein>
    <submittedName>
        <fullName evidence="1">Uncharacterized protein</fullName>
    </submittedName>
</protein>
<organism evidence="1 2">
    <name type="scientific">Inquilinus ginsengisoli</name>
    <dbReference type="NCBI Taxonomy" id="363840"/>
    <lineage>
        <taxon>Bacteria</taxon>
        <taxon>Pseudomonadati</taxon>
        <taxon>Pseudomonadota</taxon>
        <taxon>Alphaproteobacteria</taxon>
        <taxon>Rhodospirillales</taxon>
        <taxon>Rhodospirillaceae</taxon>
        <taxon>Inquilinus</taxon>
    </lineage>
</organism>
<evidence type="ECO:0000313" key="2">
    <source>
        <dbReference type="Proteomes" id="UP001262410"/>
    </source>
</evidence>
<dbReference type="Proteomes" id="UP001262410">
    <property type="component" value="Unassembled WGS sequence"/>
</dbReference>
<evidence type="ECO:0000313" key="1">
    <source>
        <dbReference type="EMBL" id="MDR6289069.1"/>
    </source>
</evidence>
<accession>A0ABU1JNE3</accession>